<keyword evidence="1" id="KW-1133">Transmembrane helix</keyword>
<feature type="transmembrane region" description="Helical" evidence="1">
    <location>
        <begin position="169"/>
        <end position="193"/>
    </location>
</feature>
<protein>
    <recommendedName>
        <fullName evidence="4">Serpentine receptor class gamma</fullName>
    </recommendedName>
</protein>
<gene>
    <name evidence="2" type="ORF">GCM10023211_04340</name>
</gene>
<organism evidence="2 3">
    <name type="scientific">Orbus sasakiae</name>
    <dbReference type="NCBI Taxonomy" id="1078475"/>
    <lineage>
        <taxon>Bacteria</taxon>
        <taxon>Pseudomonadati</taxon>
        <taxon>Pseudomonadota</taxon>
        <taxon>Gammaproteobacteria</taxon>
        <taxon>Orbales</taxon>
        <taxon>Orbaceae</taxon>
        <taxon>Orbus</taxon>
    </lineage>
</organism>
<keyword evidence="3" id="KW-1185">Reference proteome</keyword>
<feature type="transmembrane region" description="Helical" evidence="1">
    <location>
        <begin position="48"/>
        <end position="68"/>
    </location>
</feature>
<accession>A0ABP9MZV4</accession>
<evidence type="ECO:0008006" key="4">
    <source>
        <dbReference type="Google" id="ProtNLM"/>
    </source>
</evidence>
<feature type="transmembrane region" description="Helical" evidence="1">
    <location>
        <begin position="205"/>
        <end position="223"/>
    </location>
</feature>
<keyword evidence="1" id="KW-0812">Transmembrane</keyword>
<proteinExistence type="predicted"/>
<evidence type="ECO:0000313" key="3">
    <source>
        <dbReference type="Proteomes" id="UP001500171"/>
    </source>
</evidence>
<feature type="transmembrane region" description="Helical" evidence="1">
    <location>
        <begin position="244"/>
        <end position="270"/>
    </location>
</feature>
<name>A0ABP9MZV4_9GAMM</name>
<comment type="caution">
    <text evidence="2">The sequence shown here is derived from an EMBL/GenBank/DDBJ whole genome shotgun (WGS) entry which is preliminary data.</text>
</comment>
<dbReference type="Proteomes" id="UP001500171">
    <property type="component" value="Unassembled WGS sequence"/>
</dbReference>
<keyword evidence="1" id="KW-0472">Membrane</keyword>
<feature type="transmembrane region" description="Helical" evidence="1">
    <location>
        <begin position="125"/>
        <end position="148"/>
    </location>
</feature>
<evidence type="ECO:0000313" key="2">
    <source>
        <dbReference type="EMBL" id="GAA5105501.1"/>
    </source>
</evidence>
<evidence type="ECO:0000256" key="1">
    <source>
        <dbReference type="SAM" id="Phobius"/>
    </source>
</evidence>
<dbReference type="EMBL" id="BAABHY010000001">
    <property type="protein sequence ID" value="GAA5105501.1"/>
    <property type="molecule type" value="Genomic_DNA"/>
</dbReference>
<sequence>MKASFFKLPLIFTLAYALISVVLSFMYTGLMRDEIDVSFMFDNIIFSVFYYSIPEYLWMIFISALALNRCHAYCASSKNIITLIAVALVVVVVIYLFYQFVAAALFESMATYNAYYFFDLTYLSYRIITDSALYIISGLMTYFGILSLQQTLDKEDTGFTRWTEQSNKIHLILFMVLFTFACCAILILFTVSIPDMYFFGDNVTIFTYFVVMIIIAAVVFLLIKNRFTHRFNSLQTDRIVKCAVLCVILTTLVSIVIMIATLFLIFIGFFDSYEIINFHFFEIIHVILFVSIVLQVMCSVWIIRAITAKYFAIPYNSSTVY</sequence>
<feature type="transmembrane region" description="Helical" evidence="1">
    <location>
        <begin position="276"/>
        <end position="303"/>
    </location>
</feature>
<dbReference type="RefSeq" id="WP_345488348.1">
    <property type="nucleotide sequence ID" value="NZ_BAABHY010000001.1"/>
</dbReference>
<reference evidence="3" key="1">
    <citation type="journal article" date="2019" name="Int. J. Syst. Evol. Microbiol.">
        <title>The Global Catalogue of Microorganisms (GCM) 10K type strain sequencing project: providing services to taxonomists for standard genome sequencing and annotation.</title>
        <authorList>
            <consortium name="The Broad Institute Genomics Platform"/>
            <consortium name="The Broad Institute Genome Sequencing Center for Infectious Disease"/>
            <person name="Wu L."/>
            <person name="Ma J."/>
        </authorList>
    </citation>
    <scope>NUCLEOTIDE SEQUENCE [LARGE SCALE GENOMIC DNA]</scope>
    <source>
        <strain evidence="3">JCM 18050</strain>
    </source>
</reference>
<feature type="transmembrane region" description="Helical" evidence="1">
    <location>
        <begin position="80"/>
        <end position="105"/>
    </location>
</feature>